<reference evidence="19 20" key="1">
    <citation type="submission" date="2015-12" db="EMBL/GenBank/DDBJ databases">
        <title>Draft genome sequence of Moniliophthora roreri, the causal agent of frosty pod rot of cacao.</title>
        <authorList>
            <person name="Aime M.C."/>
            <person name="Diaz-Valderrama J.R."/>
            <person name="Kijpornyongpan T."/>
            <person name="Phillips-Mora W."/>
        </authorList>
    </citation>
    <scope>NUCLEOTIDE SEQUENCE [LARGE SCALE GENOMIC DNA]</scope>
    <source>
        <strain evidence="19 20">MCA 2952</strain>
    </source>
</reference>
<evidence type="ECO:0000256" key="5">
    <source>
        <dbReference type="ARBA" id="ARBA00022729"/>
    </source>
</evidence>
<keyword evidence="16" id="KW-0472">Membrane</keyword>
<dbReference type="eggNOG" id="ENOG502RYSN">
    <property type="taxonomic scope" value="Eukaryota"/>
</dbReference>
<dbReference type="GO" id="GO:0005576">
    <property type="term" value="C:extracellular region"/>
    <property type="evidence" value="ECO:0007669"/>
    <property type="project" value="UniProtKB-SubCell"/>
</dbReference>
<dbReference type="GO" id="GO:0004497">
    <property type="term" value="F:monooxygenase activity"/>
    <property type="evidence" value="ECO:0007669"/>
    <property type="project" value="UniProtKB-KW"/>
</dbReference>
<evidence type="ECO:0000256" key="1">
    <source>
        <dbReference type="ARBA" id="ARBA00001973"/>
    </source>
</evidence>
<evidence type="ECO:0000313" key="20">
    <source>
        <dbReference type="Proteomes" id="UP000054988"/>
    </source>
</evidence>
<dbReference type="Pfam" id="PF03443">
    <property type="entry name" value="AA9"/>
    <property type="match status" value="1"/>
</dbReference>
<evidence type="ECO:0000256" key="2">
    <source>
        <dbReference type="ARBA" id="ARBA00004613"/>
    </source>
</evidence>
<feature type="chain" id="PRO_5006902523" description="lytic cellulose monooxygenase (C4-dehydrogenating)" evidence="17">
    <location>
        <begin position="20"/>
        <end position="319"/>
    </location>
</feature>
<dbReference type="InterPro" id="IPR049892">
    <property type="entry name" value="AA9"/>
</dbReference>
<dbReference type="InterPro" id="IPR005103">
    <property type="entry name" value="AA9_LPMO"/>
</dbReference>
<sequence>MRSFLAAAFASVIISLVSGHYTFPNLIVNGTATGEWEYVRMTANHIDQGPLTDVTSDGVRCFEDPSAVPGDAGIATVTAGSEVGFKASNTMGHPGYFSAYMSKADAADSADAGKGATWFKIWEWSPTYSDGITEFTFTIPASVPNGQYLLRGEQIALHAASEEGGAQLYIACAQISVEGGGSGSPSPTVSFPGAYSPTDPGIKLNIYALPSDFSGYEAPMAILLAFMLTFYALALWDRYLVLKLRESEKLDLRMRYTRLASLPSPPNYGSMDTYKRTSSYLKVPPNDRAFFGERPPTAQPNQHAPCLVIPVPPIKIPSA</sequence>
<keyword evidence="16" id="KW-0812">Transmembrane</keyword>
<keyword evidence="7" id="KW-0560">Oxidoreductase</keyword>
<keyword evidence="12" id="KW-0624">Polysaccharide degradation</keyword>
<comment type="catalytic activity">
    <reaction evidence="14">
        <text>[(1-&gt;4)-beta-D-glucosyl]n+m + reduced acceptor + O2 = 4-dehydro-beta-D-glucosyl-[(1-&gt;4)-beta-D-glucosyl]n-1 + [(1-&gt;4)-beta-D-glucosyl]m + acceptor + H2O.</text>
        <dbReference type="EC" id="1.14.99.56"/>
    </reaction>
</comment>
<evidence type="ECO:0000313" key="19">
    <source>
        <dbReference type="EMBL" id="KTB45512.1"/>
    </source>
</evidence>
<feature type="transmembrane region" description="Helical" evidence="16">
    <location>
        <begin position="218"/>
        <end position="236"/>
    </location>
</feature>
<evidence type="ECO:0000256" key="11">
    <source>
        <dbReference type="ARBA" id="ARBA00023277"/>
    </source>
</evidence>
<keyword evidence="6" id="KW-0136">Cellulose degradation</keyword>
<dbReference type="Gene3D" id="2.70.50.70">
    <property type="match status" value="1"/>
</dbReference>
<keyword evidence="11" id="KW-0119">Carbohydrate metabolism</keyword>
<dbReference type="EMBL" id="LATX01000668">
    <property type="protein sequence ID" value="KTB45512.1"/>
    <property type="molecule type" value="Genomic_DNA"/>
</dbReference>
<evidence type="ECO:0000256" key="17">
    <source>
        <dbReference type="SAM" id="SignalP"/>
    </source>
</evidence>
<evidence type="ECO:0000256" key="3">
    <source>
        <dbReference type="ARBA" id="ARBA00022525"/>
    </source>
</evidence>
<keyword evidence="9" id="KW-0503">Monooxygenase</keyword>
<evidence type="ECO:0000256" key="15">
    <source>
        <dbReference type="ARBA" id="ARBA00047174"/>
    </source>
</evidence>
<dbReference type="Proteomes" id="UP000054988">
    <property type="component" value="Unassembled WGS sequence"/>
</dbReference>
<name>A0A0W0GAE3_MONRR</name>
<keyword evidence="10" id="KW-1015">Disulfide bond</keyword>
<comment type="caution">
    <text evidence="19">The sequence shown here is derived from an EMBL/GenBank/DDBJ whole genome shotgun (WGS) entry which is preliminary data.</text>
</comment>
<keyword evidence="5 17" id="KW-0732">Signal</keyword>
<evidence type="ECO:0000256" key="14">
    <source>
        <dbReference type="ARBA" id="ARBA00045077"/>
    </source>
</evidence>
<dbReference type="GO" id="GO:0046872">
    <property type="term" value="F:metal ion binding"/>
    <property type="evidence" value="ECO:0007669"/>
    <property type="project" value="UniProtKB-KW"/>
</dbReference>
<evidence type="ECO:0000256" key="10">
    <source>
        <dbReference type="ARBA" id="ARBA00023157"/>
    </source>
</evidence>
<dbReference type="CDD" id="cd21175">
    <property type="entry name" value="LPMO_AA9"/>
    <property type="match status" value="1"/>
</dbReference>
<dbReference type="EC" id="1.14.99.56" evidence="15"/>
<keyword evidence="3" id="KW-0964">Secreted</keyword>
<organism evidence="19 20">
    <name type="scientific">Moniliophthora roreri</name>
    <name type="common">Frosty pod rot fungus</name>
    <name type="synonym">Monilia roreri</name>
    <dbReference type="NCBI Taxonomy" id="221103"/>
    <lineage>
        <taxon>Eukaryota</taxon>
        <taxon>Fungi</taxon>
        <taxon>Dikarya</taxon>
        <taxon>Basidiomycota</taxon>
        <taxon>Agaricomycotina</taxon>
        <taxon>Agaricomycetes</taxon>
        <taxon>Agaricomycetidae</taxon>
        <taxon>Agaricales</taxon>
        <taxon>Marasmiineae</taxon>
        <taxon>Marasmiaceae</taxon>
        <taxon>Moniliophthora</taxon>
    </lineage>
</organism>
<dbReference type="PANTHER" id="PTHR33353">
    <property type="entry name" value="PUTATIVE (AFU_ORTHOLOGUE AFUA_1G12560)-RELATED"/>
    <property type="match status" value="1"/>
</dbReference>
<protein>
    <recommendedName>
        <fullName evidence="15">lytic cellulose monooxygenase (C4-dehydrogenating)</fullName>
        <ecNumber evidence="15">1.14.99.56</ecNumber>
    </recommendedName>
</protein>
<gene>
    <name evidence="19" type="ORF">WG66_1859</name>
</gene>
<evidence type="ECO:0000256" key="9">
    <source>
        <dbReference type="ARBA" id="ARBA00023033"/>
    </source>
</evidence>
<proteinExistence type="inferred from homology"/>
<evidence type="ECO:0000256" key="13">
    <source>
        <dbReference type="ARBA" id="ARBA00044502"/>
    </source>
</evidence>
<comment type="cofactor">
    <cofactor evidence="1">
        <name>Cu(2+)</name>
        <dbReference type="ChEBI" id="CHEBI:29036"/>
    </cofactor>
</comment>
<comment type="subcellular location">
    <subcellularLocation>
        <location evidence="2">Secreted</location>
    </subcellularLocation>
</comment>
<evidence type="ECO:0000256" key="8">
    <source>
        <dbReference type="ARBA" id="ARBA00023008"/>
    </source>
</evidence>
<evidence type="ECO:0000256" key="6">
    <source>
        <dbReference type="ARBA" id="ARBA00023001"/>
    </source>
</evidence>
<evidence type="ECO:0000259" key="18">
    <source>
        <dbReference type="Pfam" id="PF03443"/>
    </source>
</evidence>
<dbReference type="AlphaFoldDB" id="A0A0W0GAE3"/>
<evidence type="ECO:0000256" key="12">
    <source>
        <dbReference type="ARBA" id="ARBA00023326"/>
    </source>
</evidence>
<keyword evidence="8" id="KW-0186">Copper</keyword>
<keyword evidence="4" id="KW-0479">Metal-binding</keyword>
<comment type="similarity">
    <text evidence="13">Belongs to the polysaccharide monooxygenase AA9 family.</text>
</comment>
<evidence type="ECO:0000256" key="4">
    <source>
        <dbReference type="ARBA" id="ARBA00022723"/>
    </source>
</evidence>
<dbReference type="PANTHER" id="PTHR33353:SF10">
    <property type="entry name" value="ENDO-BETA-1,4-GLUCANASE D"/>
    <property type="match status" value="1"/>
</dbReference>
<keyword evidence="16" id="KW-1133">Transmembrane helix</keyword>
<dbReference type="GO" id="GO:0030245">
    <property type="term" value="P:cellulose catabolic process"/>
    <property type="evidence" value="ECO:0007669"/>
    <property type="project" value="UniProtKB-KW"/>
</dbReference>
<feature type="signal peptide" evidence="17">
    <location>
        <begin position="1"/>
        <end position="19"/>
    </location>
</feature>
<evidence type="ECO:0000256" key="7">
    <source>
        <dbReference type="ARBA" id="ARBA00023002"/>
    </source>
</evidence>
<feature type="domain" description="Auxiliary Activity family 9 catalytic" evidence="18">
    <location>
        <begin position="20"/>
        <end position="209"/>
    </location>
</feature>
<accession>A0A0W0GAE3</accession>
<evidence type="ECO:0000256" key="16">
    <source>
        <dbReference type="SAM" id="Phobius"/>
    </source>
</evidence>